<dbReference type="EMBL" id="GGEC01058591">
    <property type="protein sequence ID" value="MBX39075.1"/>
    <property type="molecule type" value="Transcribed_RNA"/>
</dbReference>
<protein>
    <submittedName>
        <fullName evidence="1">Uncharacterized protein</fullName>
    </submittedName>
</protein>
<proteinExistence type="predicted"/>
<name>A0A2P2N9B5_RHIMU</name>
<accession>A0A2P2N9B5</accession>
<dbReference type="AlphaFoldDB" id="A0A2P2N9B5"/>
<reference evidence="1" key="1">
    <citation type="submission" date="2018-02" db="EMBL/GenBank/DDBJ databases">
        <title>Rhizophora mucronata_Transcriptome.</title>
        <authorList>
            <person name="Meera S.P."/>
            <person name="Sreeshan A."/>
            <person name="Augustine A."/>
        </authorList>
    </citation>
    <scope>NUCLEOTIDE SEQUENCE</scope>
    <source>
        <tissue evidence="1">Leaf</tissue>
    </source>
</reference>
<evidence type="ECO:0000313" key="1">
    <source>
        <dbReference type="EMBL" id="MBX39075.1"/>
    </source>
</evidence>
<organism evidence="1">
    <name type="scientific">Rhizophora mucronata</name>
    <name type="common">Asiatic mangrove</name>
    <dbReference type="NCBI Taxonomy" id="61149"/>
    <lineage>
        <taxon>Eukaryota</taxon>
        <taxon>Viridiplantae</taxon>
        <taxon>Streptophyta</taxon>
        <taxon>Embryophyta</taxon>
        <taxon>Tracheophyta</taxon>
        <taxon>Spermatophyta</taxon>
        <taxon>Magnoliopsida</taxon>
        <taxon>eudicotyledons</taxon>
        <taxon>Gunneridae</taxon>
        <taxon>Pentapetalae</taxon>
        <taxon>rosids</taxon>
        <taxon>fabids</taxon>
        <taxon>Malpighiales</taxon>
        <taxon>Rhizophoraceae</taxon>
        <taxon>Rhizophora</taxon>
    </lineage>
</organism>
<sequence>MFSCSKLIFPMKFGISPDMQFSLMSIIDSLG</sequence>